<dbReference type="FunFam" id="3.20.20.80:FF:000013">
    <property type="entry name" value="lactase-phlorizin hydrolase"/>
    <property type="match status" value="1"/>
</dbReference>
<proteinExistence type="inferred from homology"/>
<evidence type="ECO:0000256" key="5">
    <source>
        <dbReference type="ARBA" id="ARBA00023295"/>
    </source>
</evidence>
<dbReference type="EMBL" id="OU900095">
    <property type="protein sequence ID" value="CAG9859409.1"/>
    <property type="molecule type" value="Genomic_DNA"/>
</dbReference>
<accession>A0A9N9XM62</accession>
<dbReference type="PANTHER" id="PTHR10353">
    <property type="entry name" value="GLYCOSYL HYDROLASE"/>
    <property type="match status" value="1"/>
</dbReference>
<keyword evidence="4" id="KW-0325">Glycoprotein</keyword>
<sequence>MSLLIFLVLILSIGASSASNATNNKRFPENFLWGCGTSAYQIEGGWNADGKGPSIWDNITHENPNFIKDGKNADVSADSYHKYEVDIAMLKELGVNFYRFSISWPRVLPTGFPDNVNQPGVLYYKNLIAELRSNGIEPVVTMYHNDLPQTLQDRDGIKNPDFVDWFAQYSRFCFQTFGDDVHYWLTINEPYVACTIGFYSVVYVDGIDDYVCMKNFLLAHATAWHIYHEELKMKGKVGIVLNSNWFEPETNSTEDLEASERTMQFIWGWLGHPLYKGDYPEIMKIRVANRSKLEGYNQSRIQELTSEEIAFAKGTNDFFAANTYTTSMVKRIPEAPIGTPSHNKDLGVESYQPSNWQSTGLDWLKVVPWGMRKLLKWIKNEYSNPPILITENGYADSTGELEDTSRMNYIRDYLSYIRDAMEYDGVNVIGYSYWSLMDNFEWVSGYTAKFGVINVNFTDPERTRTRKLSSYYYEKVIRNRCLVDDCQD</sequence>
<dbReference type="PRINTS" id="PR00131">
    <property type="entry name" value="GLHYDRLASE1"/>
</dbReference>
<dbReference type="PROSITE" id="PS00653">
    <property type="entry name" value="GLYCOSYL_HYDROL_F1_2"/>
    <property type="match status" value="1"/>
</dbReference>
<comment type="similarity">
    <text evidence="1 6">Belongs to the glycosyl hydrolase 1 family.</text>
</comment>
<dbReference type="PANTHER" id="PTHR10353:SF36">
    <property type="entry name" value="LP05116P"/>
    <property type="match status" value="1"/>
</dbReference>
<dbReference type="InterPro" id="IPR001360">
    <property type="entry name" value="Glyco_hydro_1"/>
</dbReference>
<dbReference type="InterPro" id="IPR017853">
    <property type="entry name" value="GH"/>
</dbReference>
<feature type="chain" id="PRO_5040457210" description="Glycoside hydrolase family 1" evidence="7">
    <location>
        <begin position="19"/>
        <end position="488"/>
    </location>
</feature>
<gene>
    <name evidence="8" type="ORF">PHYEVI_LOCUS5783</name>
</gene>
<dbReference type="AlphaFoldDB" id="A0A9N9XM62"/>
<evidence type="ECO:0000256" key="6">
    <source>
        <dbReference type="RuleBase" id="RU003690"/>
    </source>
</evidence>
<evidence type="ECO:0000256" key="3">
    <source>
        <dbReference type="ARBA" id="ARBA00022801"/>
    </source>
</evidence>
<feature type="signal peptide" evidence="7">
    <location>
        <begin position="1"/>
        <end position="18"/>
    </location>
</feature>
<evidence type="ECO:0000256" key="4">
    <source>
        <dbReference type="ARBA" id="ARBA00023180"/>
    </source>
</evidence>
<evidence type="ECO:0000256" key="2">
    <source>
        <dbReference type="ARBA" id="ARBA00011738"/>
    </source>
</evidence>
<keyword evidence="3" id="KW-0378">Hydrolase</keyword>
<evidence type="ECO:0000256" key="7">
    <source>
        <dbReference type="SAM" id="SignalP"/>
    </source>
</evidence>
<dbReference type="InterPro" id="IPR033132">
    <property type="entry name" value="GH_1_N_CS"/>
</dbReference>
<name>A0A9N9XM62_PHYSR</name>
<keyword evidence="9" id="KW-1185">Reference proteome</keyword>
<keyword evidence="5" id="KW-0326">Glycosidase</keyword>
<evidence type="ECO:0000313" key="8">
    <source>
        <dbReference type="EMBL" id="CAG9859409.1"/>
    </source>
</evidence>
<evidence type="ECO:0008006" key="10">
    <source>
        <dbReference type="Google" id="ProtNLM"/>
    </source>
</evidence>
<protein>
    <recommendedName>
        <fullName evidence="10">Glycoside hydrolase family 1</fullName>
    </recommendedName>
</protein>
<evidence type="ECO:0000313" key="9">
    <source>
        <dbReference type="Proteomes" id="UP001153712"/>
    </source>
</evidence>
<dbReference type="Proteomes" id="UP001153712">
    <property type="component" value="Chromosome 2"/>
</dbReference>
<dbReference type="OrthoDB" id="65569at2759"/>
<evidence type="ECO:0000256" key="1">
    <source>
        <dbReference type="ARBA" id="ARBA00010838"/>
    </source>
</evidence>
<dbReference type="Gene3D" id="3.20.20.80">
    <property type="entry name" value="Glycosidases"/>
    <property type="match status" value="1"/>
</dbReference>
<comment type="subunit">
    <text evidence="2">Homodimer.</text>
</comment>
<organism evidence="8 9">
    <name type="scientific">Phyllotreta striolata</name>
    <name type="common">Striped flea beetle</name>
    <name type="synonym">Crioceris striolata</name>
    <dbReference type="NCBI Taxonomy" id="444603"/>
    <lineage>
        <taxon>Eukaryota</taxon>
        <taxon>Metazoa</taxon>
        <taxon>Ecdysozoa</taxon>
        <taxon>Arthropoda</taxon>
        <taxon>Hexapoda</taxon>
        <taxon>Insecta</taxon>
        <taxon>Pterygota</taxon>
        <taxon>Neoptera</taxon>
        <taxon>Endopterygota</taxon>
        <taxon>Coleoptera</taxon>
        <taxon>Polyphaga</taxon>
        <taxon>Cucujiformia</taxon>
        <taxon>Chrysomeloidea</taxon>
        <taxon>Chrysomelidae</taxon>
        <taxon>Galerucinae</taxon>
        <taxon>Alticini</taxon>
        <taxon>Phyllotreta</taxon>
    </lineage>
</organism>
<reference evidence="8" key="1">
    <citation type="submission" date="2022-01" db="EMBL/GenBank/DDBJ databases">
        <authorList>
            <person name="King R."/>
        </authorList>
    </citation>
    <scope>NUCLEOTIDE SEQUENCE</scope>
</reference>
<dbReference type="GO" id="GO:0005975">
    <property type="term" value="P:carbohydrate metabolic process"/>
    <property type="evidence" value="ECO:0007669"/>
    <property type="project" value="InterPro"/>
</dbReference>
<keyword evidence="7" id="KW-0732">Signal</keyword>
<dbReference type="SUPFAM" id="SSF51445">
    <property type="entry name" value="(Trans)glycosidases"/>
    <property type="match status" value="1"/>
</dbReference>
<dbReference type="Pfam" id="PF00232">
    <property type="entry name" value="Glyco_hydro_1"/>
    <property type="match status" value="1"/>
</dbReference>
<dbReference type="GO" id="GO:0008422">
    <property type="term" value="F:beta-glucosidase activity"/>
    <property type="evidence" value="ECO:0007669"/>
    <property type="project" value="TreeGrafter"/>
</dbReference>